<sequence length="53" mass="5697">MAYSRLITPRNVSLFSLVALSGGYFMVKGRTLAEKQRAVGDYSVTVDRSGGGI</sequence>
<gene>
    <name evidence="1" type="ORF">CC86DRAFT_368495</name>
</gene>
<reference evidence="1" key="1">
    <citation type="journal article" date="2020" name="Stud. Mycol.">
        <title>101 Dothideomycetes genomes: a test case for predicting lifestyles and emergence of pathogens.</title>
        <authorList>
            <person name="Haridas S."/>
            <person name="Albert R."/>
            <person name="Binder M."/>
            <person name="Bloem J."/>
            <person name="Labutti K."/>
            <person name="Salamov A."/>
            <person name="Andreopoulos B."/>
            <person name="Baker S."/>
            <person name="Barry K."/>
            <person name="Bills G."/>
            <person name="Bluhm B."/>
            <person name="Cannon C."/>
            <person name="Castanera R."/>
            <person name="Culley D."/>
            <person name="Daum C."/>
            <person name="Ezra D."/>
            <person name="Gonzalez J."/>
            <person name="Henrissat B."/>
            <person name="Kuo A."/>
            <person name="Liang C."/>
            <person name="Lipzen A."/>
            <person name="Lutzoni F."/>
            <person name="Magnuson J."/>
            <person name="Mondo S."/>
            <person name="Nolan M."/>
            <person name="Ohm R."/>
            <person name="Pangilinan J."/>
            <person name="Park H.-J."/>
            <person name="Ramirez L."/>
            <person name="Alfaro M."/>
            <person name="Sun H."/>
            <person name="Tritt A."/>
            <person name="Yoshinaga Y."/>
            <person name="Zwiers L.-H."/>
            <person name="Turgeon B."/>
            <person name="Goodwin S."/>
            <person name="Spatafora J."/>
            <person name="Crous P."/>
            <person name="Grigoriev I."/>
        </authorList>
    </citation>
    <scope>NUCLEOTIDE SEQUENCE</scope>
    <source>
        <strain evidence="1">CBS 113818</strain>
    </source>
</reference>
<dbReference type="OrthoDB" id="5412893at2759"/>
<evidence type="ECO:0000313" key="1">
    <source>
        <dbReference type="EMBL" id="KAF2829489.1"/>
    </source>
</evidence>
<organism evidence="1 2">
    <name type="scientific">Ophiobolus disseminans</name>
    <dbReference type="NCBI Taxonomy" id="1469910"/>
    <lineage>
        <taxon>Eukaryota</taxon>
        <taxon>Fungi</taxon>
        <taxon>Dikarya</taxon>
        <taxon>Ascomycota</taxon>
        <taxon>Pezizomycotina</taxon>
        <taxon>Dothideomycetes</taxon>
        <taxon>Pleosporomycetidae</taxon>
        <taxon>Pleosporales</taxon>
        <taxon>Pleosporineae</taxon>
        <taxon>Phaeosphaeriaceae</taxon>
        <taxon>Ophiobolus</taxon>
    </lineage>
</organism>
<dbReference type="EMBL" id="MU006221">
    <property type="protein sequence ID" value="KAF2829489.1"/>
    <property type="molecule type" value="Genomic_DNA"/>
</dbReference>
<proteinExistence type="predicted"/>
<name>A0A6A7A9V3_9PLEO</name>
<accession>A0A6A7A9V3</accession>
<evidence type="ECO:0000313" key="2">
    <source>
        <dbReference type="Proteomes" id="UP000799424"/>
    </source>
</evidence>
<dbReference type="Proteomes" id="UP000799424">
    <property type="component" value="Unassembled WGS sequence"/>
</dbReference>
<keyword evidence="2" id="KW-1185">Reference proteome</keyword>
<protein>
    <submittedName>
        <fullName evidence="1">Uncharacterized protein</fullName>
    </submittedName>
</protein>
<dbReference type="AlphaFoldDB" id="A0A6A7A9V3"/>